<evidence type="ECO:0000256" key="6">
    <source>
        <dbReference type="ARBA" id="ARBA00031154"/>
    </source>
</evidence>
<dbReference type="AlphaFoldDB" id="A0A1A9WQW5"/>
<comment type="subunit">
    <text evidence="3">Heterodimer of a catalytic heavy chain and a regulatory light chain.</text>
</comment>
<keyword evidence="10" id="KW-1185">Reference proteome</keyword>
<accession>A0A1A9WQW5</accession>
<evidence type="ECO:0000256" key="7">
    <source>
        <dbReference type="ARBA" id="ARBA00031732"/>
    </source>
</evidence>
<evidence type="ECO:0000256" key="1">
    <source>
        <dbReference type="ARBA" id="ARBA00005006"/>
    </source>
</evidence>
<dbReference type="PANTHER" id="PTHR13295:SF4">
    <property type="entry name" value="GLUTAMATE--CYSTEINE LIGASE REGULATORY SUBUNIT"/>
    <property type="match status" value="1"/>
</dbReference>
<sequence length="111" mass="12559">MNCIKLVRSAANKLSQFDLSTISNLQQVTHKLWFCLEGFVLQKQINQLGIADLDKEALKLLRQSTRVKPTIAQINVAACCAVPPTLKEFYTRHDIQLLTHIDPDVMFAFST</sequence>
<keyword evidence="4" id="KW-0317">Glutathione biosynthesis</keyword>
<dbReference type="GO" id="GO:0017109">
    <property type="term" value="C:glutamate-cysteine ligase complex"/>
    <property type="evidence" value="ECO:0007669"/>
    <property type="project" value="TreeGrafter"/>
</dbReference>
<dbReference type="PANTHER" id="PTHR13295">
    <property type="entry name" value="GLUTAMATE CYSTEINE LIGASE REGULATORY SUBUNIT"/>
    <property type="match status" value="1"/>
</dbReference>
<dbReference type="InterPro" id="IPR032963">
    <property type="entry name" value="Gclm"/>
</dbReference>
<evidence type="ECO:0000256" key="8">
    <source>
        <dbReference type="ARBA" id="ARBA00032926"/>
    </source>
</evidence>
<evidence type="ECO:0000256" key="5">
    <source>
        <dbReference type="ARBA" id="ARBA00030406"/>
    </source>
</evidence>
<comment type="similarity">
    <text evidence="2">Belongs to the aldo/keto reductase family. Glutamate--cysteine ligase light chain subfamily.</text>
</comment>
<dbReference type="UniPathway" id="UPA00142">
    <property type="reaction ID" value="UER00209"/>
</dbReference>
<name>A0A1A9WQW5_9MUSC</name>
<dbReference type="EnsemblMetazoa" id="GBRI028779-RA">
    <property type="protein sequence ID" value="GBRI028779-PA"/>
    <property type="gene ID" value="GBRI028779"/>
</dbReference>
<protein>
    <recommendedName>
        <fullName evidence="7">GCS light chain</fullName>
    </recommendedName>
    <alternativeName>
        <fullName evidence="5">Gamma-ECS regulatory subunit</fullName>
    </alternativeName>
    <alternativeName>
        <fullName evidence="8">Gamma-glutamylcysteine synthetase regulatory subunit</fullName>
    </alternativeName>
    <alternativeName>
        <fullName evidence="6">Glutamate--cysteine ligase modifier subunit</fullName>
    </alternativeName>
</protein>
<dbReference type="GO" id="GO:0035226">
    <property type="term" value="F:glutamate-cysteine ligase catalytic subunit binding"/>
    <property type="evidence" value="ECO:0007669"/>
    <property type="project" value="InterPro"/>
</dbReference>
<reference evidence="9" key="2">
    <citation type="submission" date="2020-05" db="UniProtKB">
        <authorList>
            <consortium name="EnsemblMetazoa"/>
        </authorList>
    </citation>
    <scope>IDENTIFICATION</scope>
    <source>
        <strain evidence="9">IAEA</strain>
    </source>
</reference>
<proteinExistence type="inferred from homology"/>
<dbReference type="GO" id="GO:0030234">
    <property type="term" value="F:enzyme regulator activity"/>
    <property type="evidence" value="ECO:0007669"/>
    <property type="project" value="TreeGrafter"/>
</dbReference>
<dbReference type="VEuPathDB" id="VectorBase:GBRI028779"/>
<evidence type="ECO:0000256" key="4">
    <source>
        <dbReference type="ARBA" id="ARBA00022684"/>
    </source>
</evidence>
<reference evidence="10" key="1">
    <citation type="submission" date="2014-03" db="EMBL/GenBank/DDBJ databases">
        <authorList>
            <person name="Aksoy S."/>
            <person name="Warren W."/>
            <person name="Wilson R.K."/>
        </authorList>
    </citation>
    <scope>NUCLEOTIDE SEQUENCE [LARGE SCALE GENOMIC DNA]</scope>
    <source>
        <strain evidence="10">IAEA</strain>
    </source>
</reference>
<dbReference type="STRING" id="37001.A0A1A9WQW5"/>
<dbReference type="Proteomes" id="UP000091820">
    <property type="component" value="Unassembled WGS sequence"/>
</dbReference>
<comment type="pathway">
    <text evidence="1">Sulfur metabolism; glutathione biosynthesis; glutathione from L-cysteine and L-glutamate: step 1/2.</text>
</comment>
<organism evidence="9 10">
    <name type="scientific">Glossina brevipalpis</name>
    <dbReference type="NCBI Taxonomy" id="37001"/>
    <lineage>
        <taxon>Eukaryota</taxon>
        <taxon>Metazoa</taxon>
        <taxon>Ecdysozoa</taxon>
        <taxon>Arthropoda</taxon>
        <taxon>Hexapoda</taxon>
        <taxon>Insecta</taxon>
        <taxon>Pterygota</taxon>
        <taxon>Neoptera</taxon>
        <taxon>Endopterygota</taxon>
        <taxon>Diptera</taxon>
        <taxon>Brachycera</taxon>
        <taxon>Muscomorpha</taxon>
        <taxon>Hippoboscoidea</taxon>
        <taxon>Glossinidae</taxon>
        <taxon>Glossina</taxon>
    </lineage>
</organism>
<evidence type="ECO:0000256" key="3">
    <source>
        <dbReference type="ARBA" id="ARBA00011532"/>
    </source>
</evidence>
<evidence type="ECO:0000256" key="2">
    <source>
        <dbReference type="ARBA" id="ARBA00008612"/>
    </source>
</evidence>
<dbReference type="InterPro" id="IPR036812">
    <property type="entry name" value="NAD(P)_OxRdtase_dom_sf"/>
</dbReference>
<dbReference type="Gene3D" id="3.20.20.100">
    <property type="entry name" value="NADP-dependent oxidoreductase domain"/>
    <property type="match status" value="1"/>
</dbReference>
<evidence type="ECO:0000313" key="10">
    <source>
        <dbReference type="Proteomes" id="UP000091820"/>
    </source>
</evidence>
<dbReference type="GO" id="GO:0006750">
    <property type="term" value="P:glutathione biosynthetic process"/>
    <property type="evidence" value="ECO:0007669"/>
    <property type="project" value="UniProtKB-UniPathway"/>
</dbReference>
<evidence type="ECO:0000313" key="9">
    <source>
        <dbReference type="EnsemblMetazoa" id="GBRI028779-PA"/>
    </source>
</evidence>